<dbReference type="CTD" id="68919014"/>
<dbReference type="Proteomes" id="UP000008549">
    <property type="component" value="Unassembled WGS sequence"/>
</dbReference>
<sequence>MGKLSYFMTLLET</sequence>
<protein>
    <submittedName>
        <fullName evidence="1">Protein CBG27564</fullName>
    </submittedName>
</protein>
<name>B6IKM7_CAEBR</name>
<evidence type="ECO:0000313" key="2">
    <source>
        <dbReference type="Proteomes" id="UP000008549"/>
    </source>
</evidence>
<dbReference type="InParanoid" id="B6IKM7"/>
<reference evidence="1 2" key="2">
    <citation type="journal article" date="2011" name="PLoS Genet.">
        <title>Caenorhabditis briggsae recombinant inbred line genotypes reveal inter-strain incompatibility and the evolution of recombination.</title>
        <authorList>
            <person name="Ross J.A."/>
            <person name="Koboldt D.C."/>
            <person name="Staisch J.E."/>
            <person name="Chamberlin H.M."/>
            <person name="Gupta B.P."/>
            <person name="Miller R.D."/>
            <person name="Baird S.E."/>
            <person name="Haag E.S."/>
        </authorList>
    </citation>
    <scope>NUCLEOTIDE SEQUENCE [LARGE SCALE GENOMIC DNA]</scope>
    <source>
        <strain evidence="1 2">AF16</strain>
    </source>
</reference>
<accession>B6IKM7</accession>
<organism evidence="1 2">
    <name type="scientific">Caenorhabditis briggsae</name>
    <dbReference type="NCBI Taxonomy" id="6238"/>
    <lineage>
        <taxon>Eukaryota</taxon>
        <taxon>Metazoa</taxon>
        <taxon>Ecdysozoa</taxon>
        <taxon>Nematoda</taxon>
        <taxon>Chromadorea</taxon>
        <taxon>Rhabditida</taxon>
        <taxon>Rhabditina</taxon>
        <taxon>Rhabditomorpha</taxon>
        <taxon>Rhabditoidea</taxon>
        <taxon>Rhabditidae</taxon>
        <taxon>Peloderinae</taxon>
        <taxon>Caenorhabditis</taxon>
    </lineage>
</organism>
<evidence type="ECO:0000313" key="1">
    <source>
        <dbReference type="EMBL" id="CAS00457.1"/>
    </source>
</evidence>
<reference evidence="1 2" key="1">
    <citation type="journal article" date="2003" name="PLoS Biol.">
        <title>The genome sequence of Caenorhabditis briggsae: a platform for comparative genomics.</title>
        <authorList>
            <person name="Stein L.D."/>
            <person name="Bao Z."/>
            <person name="Blasiar D."/>
            <person name="Blumenthal T."/>
            <person name="Brent M.R."/>
            <person name="Chen N."/>
            <person name="Chinwalla A."/>
            <person name="Clarke L."/>
            <person name="Clee C."/>
            <person name="Coghlan A."/>
            <person name="Coulson A."/>
            <person name="D'Eustachio P."/>
            <person name="Fitch D.H."/>
            <person name="Fulton L.A."/>
            <person name="Fulton R.E."/>
            <person name="Griffiths-Jones S."/>
            <person name="Harris T.W."/>
            <person name="Hillier L.W."/>
            <person name="Kamath R."/>
            <person name="Kuwabara P.E."/>
            <person name="Mardis E.R."/>
            <person name="Marra M.A."/>
            <person name="Miner T.L."/>
            <person name="Minx P."/>
            <person name="Mullikin J.C."/>
            <person name="Plumb R.W."/>
            <person name="Rogers J."/>
            <person name="Schein J.E."/>
            <person name="Sohrmann M."/>
            <person name="Spieth J."/>
            <person name="Stajich J.E."/>
            <person name="Wei C."/>
            <person name="Willey D."/>
            <person name="Wilson R.K."/>
            <person name="Durbin R."/>
            <person name="Waterston R.H."/>
        </authorList>
    </citation>
    <scope>NUCLEOTIDE SEQUENCE [LARGE SCALE GENOMIC DNA]</scope>
    <source>
        <strain evidence="1 2">AF16</strain>
    </source>
</reference>
<dbReference type="EMBL" id="HE600959">
    <property type="protein sequence ID" value="CAS00457.1"/>
    <property type="molecule type" value="Genomic_DNA"/>
</dbReference>
<keyword evidence="2" id="KW-1185">Reference proteome</keyword>
<dbReference type="RefSeq" id="XP_045100016.1">
    <property type="nucleotide sequence ID" value="XM_045239241.1"/>
</dbReference>
<dbReference type="KEGG" id="cbr:CBG_27564"/>
<proteinExistence type="predicted"/>
<gene>
    <name evidence="1" type="ORF">CBG27564</name>
    <name evidence="1" type="ORF">CBG_27564</name>
</gene>
<dbReference type="GeneID" id="68919014"/>